<dbReference type="GO" id="GO:0015421">
    <property type="term" value="F:ABC-type oligopeptide transporter activity"/>
    <property type="evidence" value="ECO:0007669"/>
    <property type="project" value="TreeGrafter"/>
</dbReference>
<comment type="subcellular location">
    <subcellularLocation>
        <location evidence="1">Cell membrane</location>
        <topology evidence="1">Multi-pass membrane protein</topology>
    </subcellularLocation>
</comment>
<dbReference type="InterPro" id="IPR036640">
    <property type="entry name" value="ABC1_TM_sf"/>
</dbReference>
<dbReference type="GO" id="GO:0006508">
    <property type="term" value="P:proteolysis"/>
    <property type="evidence" value="ECO:0007669"/>
    <property type="project" value="InterPro"/>
</dbReference>
<evidence type="ECO:0000256" key="9">
    <source>
        <dbReference type="ARBA" id="ARBA00022989"/>
    </source>
</evidence>
<feature type="domain" description="ABC transporter" evidence="12">
    <location>
        <begin position="495"/>
        <end position="728"/>
    </location>
</feature>
<evidence type="ECO:0000259" key="14">
    <source>
        <dbReference type="PROSITE" id="PS50990"/>
    </source>
</evidence>
<dbReference type="InterPro" id="IPR003439">
    <property type="entry name" value="ABC_transporter-like_ATP-bd"/>
</dbReference>
<dbReference type="Gene3D" id="1.20.1560.10">
    <property type="entry name" value="ABC transporter type 1, transmembrane domain"/>
    <property type="match status" value="1"/>
</dbReference>
<dbReference type="Pfam" id="PF00664">
    <property type="entry name" value="ABC_membrane"/>
    <property type="match status" value="1"/>
</dbReference>
<keyword evidence="7" id="KW-0645">Protease</keyword>
<evidence type="ECO:0000256" key="11">
    <source>
        <dbReference type="SAM" id="Phobius"/>
    </source>
</evidence>
<dbReference type="InterPro" id="IPR011527">
    <property type="entry name" value="ABC1_TM_dom"/>
</dbReference>
<keyword evidence="5" id="KW-0547">Nucleotide-binding</keyword>
<dbReference type="STRING" id="1497020.DO97_02790"/>
<dbReference type="PROSITE" id="PS00211">
    <property type="entry name" value="ABC_TRANSPORTER_1"/>
    <property type="match status" value="1"/>
</dbReference>
<keyword evidence="7" id="KW-0788">Thiol protease</keyword>
<dbReference type="Pfam" id="PF00005">
    <property type="entry name" value="ABC_tran"/>
    <property type="match status" value="1"/>
</dbReference>
<dbReference type="NCBIfam" id="TIGR03796">
    <property type="entry name" value="NHLM_micro_ABC1"/>
    <property type="match status" value="1"/>
</dbReference>
<evidence type="ECO:0000256" key="4">
    <source>
        <dbReference type="ARBA" id="ARBA00022692"/>
    </source>
</evidence>
<evidence type="ECO:0000256" key="2">
    <source>
        <dbReference type="ARBA" id="ARBA00022448"/>
    </source>
</evidence>
<keyword evidence="3" id="KW-1003">Cell membrane</keyword>
<feature type="transmembrane region" description="Helical" evidence="11">
    <location>
        <begin position="166"/>
        <end position="186"/>
    </location>
</feature>
<proteinExistence type="predicted"/>
<organism evidence="15 16">
    <name type="scientific">Neosynechococcus sphagnicola sy1</name>
    <dbReference type="NCBI Taxonomy" id="1497020"/>
    <lineage>
        <taxon>Bacteria</taxon>
        <taxon>Bacillati</taxon>
        <taxon>Cyanobacteriota</taxon>
        <taxon>Cyanophyceae</taxon>
        <taxon>Neosynechococcales</taxon>
        <taxon>Neosynechococcaceae</taxon>
        <taxon>Neosynechococcus</taxon>
    </lineage>
</organism>
<dbReference type="InterPro" id="IPR039421">
    <property type="entry name" value="Type_1_exporter"/>
</dbReference>
<dbReference type="PANTHER" id="PTHR43394:SF1">
    <property type="entry name" value="ATP-BINDING CASSETTE SUB-FAMILY B MEMBER 10, MITOCHONDRIAL"/>
    <property type="match status" value="1"/>
</dbReference>
<dbReference type="SMART" id="SM00382">
    <property type="entry name" value="AAA"/>
    <property type="match status" value="1"/>
</dbReference>
<dbReference type="PROSITE" id="PS50893">
    <property type="entry name" value="ABC_TRANSPORTER_2"/>
    <property type="match status" value="1"/>
</dbReference>
<dbReference type="PANTHER" id="PTHR43394">
    <property type="entry name" value="ATP-DEPENDENT PERMEASE MDL1, MITOCHONDRIAL"/>
    <property type="match status" value="1"/>
</dbReference>
<dbReference type="AlphaFoldDB" id="A0A098TL32"/>
<dbReference type="InterPro" id="IPR003593">
    <property type="entry name" value="AAA+_ATPase"/>
</dbReference>
<dbReference type="RefSeq" id="WP_036532205.1">
    <property type="nucleotide sequence ID" value="NZ_JJML01000016.1"/>
</dbReference>
<dbReference type="InterPro" id="IPR005074">
    <property type="entry name" value="Peptidase_C39"/>
</dbReference>
<keyword evidence="2" id="KW-0813">Transport</keyword>
<dbReference type="SUPFAM" id="SSF52540">
    <property type="entry name" value="P-loop containing nucleoside triphosphate hydrolases"/>
    <property type="match status" value="1"/>
</dbReference>
<dbReference type="EMBL" id="JJML01000016">
    <property type="protein sequence ID" value="KGF72996.1"/>
    <property type="molecule type" value="Genomic_DNA"/>
</dbReference>
<evidence type="ECO:0000313" key="16">
    <source>
        <dbReference type="Proteomes" id="UP000030170"/>
    </source>
</evidence>
<dbReference type="Gene3D" id="3.40.50.300">
    <property type="entry name" value="P-loop containing nucleotide triphosphate hydrolases"/>
    <property type="match status" value="1"/>
</dbReference>
<evidence type="ECO:0000256" key="6">
    <source>
        <dbReference type="ARBA" id="ARBA00022801"/>
    </source>
</evidence>
<dbReference type="SUPFAM" id="SSF90123">
    <property type="entry name" value="ABC transporter transmembrane region"/>
    <property type="match status" value="1"/>
</dbReference>
<protein>
    <submittedName>
        <fullName evidence="15">ABC transporter</fullName>
    </submittedName>
</protein>
<comment type="caution">
    <text evidence="15">The sequence shown here is derived from an EMBL/GenBank/DDBJ whole genome shotgun (WGS) entry which is preliminary data.</text>
</comment>
<dbReference type="PROSITE" id="PS50990">
    <property type="entry name" value="PEPTIDASE_C39"/>
    <property type="match status" value="1"/>
</dbReference>
<dbReference type="GO" id="GO:0008234">
    <property type="term" value="F:cysteine-type peptidase activity"/>
    <property type="evidence" value="ECO:0007669"/>
    <property type="project" value="UniProtKB-KW"/>
</dbReference>
<dbReference type="GO" id="GO:0005886">
    <property type="term" value="C:plasma membrane"/>
    <property type="evidence" value="ECO:0007669"/>
    <property type="project" value="UniProtKB-SubCell"/>
</dbReference>
<gene>
    <name evidence="15" type="ORF">DO97_02790</name>
</gene>
<feature type="domain" description="ABC transmembrane type-1" evidence="13">
    <location>
        <begin position="169"/>
        <end position="448"/>
    </location>
</feature>
<dbReference type="Pfam" id="PF03412">
    <property type="entry name" value="Peptidase_C39"/>
    <property type="match status" value="1"/>
</dbReference>
<keyword evidence="10 11" id="KW-0472">Membrane</keyword>
<dbReference type="GO" id="GO:0016887">
    <property type="term" value="F:ATP hydrolysis activity"/>
    <property type="evidence" value="ECO:0007669"/>
    <property type="project" value="InterPro"/>
</dbReference>
<evidence type="ECO:0000256" key="8">
    <source>
        <dbReference type="ARBA" id="ARBA00022840"/>
    </source>
</evidence>
<dbReference type="GO" id="GO:0005524">
    <property type="term" value="F:ATP binding"/>
    <property type="evidence" value="ECO:0007669"/>
    <property type="project" value="UniProtKB-KW"/>
</dbReference>
<evidence type="ECO:0000259" key="12">
    <source>
        <dbReference type="PROSITE" id="PS50893"/>
    </source>
</evidence>
<dbReference type="Proteomes" id="UP000030170">
    <property type="component" value="Unassembled WGS sequence"/>
</dbReference>
<keyword evidence="16" id="KW-1185">Reference proteome</keyword>
<keyword evidence="4 11" id="KW-0812">Transmembrane</keyword>
<dbReference type="CDD" id="cd18569">
    <property type="entry name" value="ABC_6TM_NHLM_bacteriocin"/>
    <property type="match status" value="1"/>
</dbReference>
<evidence type="ECO:0000256" key="3">
    <source>
        <dbReference type="ARBA" id="ARBA00022475"/>
    </source>
</evidence>
<accession>A0A098TL32</accession>
<feature type="domain" description="Peptidase C39" evidence="14">
    <location>
        <begin position="15"/>
        <end position="134"/>
    </location>
</feature>
<dbReference type="PROSITE" id="PS50929">
    <property type="entry name" value="ABC_TM1F"/>
    <property type="match status" value="1"/>
</dbReference>
<evidence type="ECO:0000256" key="5">
    <source>
        <dbReference type="ARBA" id="ARBA00022741"/>
    </source>
</evidence>
<keyword evidence="9 11" id="KW-1133">Transmembrane helix</keyword>
<dbReference type="FunFam" id="3.40.50.300:FF:000299">
    <property type="entry name" value="ABC transporter ATP-binding protein/permease"/>
    <property type="match status" value="1"/>
</dbReference>
<dbReference type="InterPro" id="IPR027417">
    <property type="entry name" value="P-loop_NTPase"/>
</dbReference>
<sequence>MKNIPQRVSTPTILQMEAVECGAAALAIILGFYHCYVPLAELRQVCGVSRNGSKASNIVKAAEKYGLKAAGYRLELESTQKLSPPFIAFWEFNHFVVLEGFEAQFVYINDPAVGRRRISLDEYDRSFTGIVLTFKPDTNFRTRGQPPKIFPSLVRRFIKSNSKLELIYLVVAGFLLTIPGLAIAIFSKTFIENVLIENRLDWLRPLLSFITAIALLQLLLYFWQYQGLRRLQNRLSIIFSAEFIEHILCLQTSFYDQRSPGEIGSRFMLNNAVAQLLSGELSKTLIDIVMMSVYGIIMLTYSIPLTLIALLLAGINALGLHWFARQRRDTNLRLGLEMGQAMATTISGLQAIETIKGSGLETYFFNRWAGLYSKAINSQQELAVPTQILGILPSTLNSLTNMTLIIVGGLQVMKGEMSLGMLVAFQALMQLFLEPILRLVGMGSILQEIFGDIARLDDVLDNTVSKDQDFFQFASPTPNSTEQVEFRGLKLEGKVSLKNIFFGYSPIDQPFIENFNLSIEPGQRLAIVGGSGSGKSTIAKLLLGVYQPWQGEILLDDIPKKTISRAVLNQSIGYVSQGSVIFSGTVQENITLWDKTISDLDLVQAAVDANIHLKIMTLPVGYQSYLLEGGMNLSGGERQRLEIARSLVRNPTICIFDEATSALDTEAEEQVMLSLQSRGLTCIFIAHRLSTIRDCDHILVMEKGKVVEQGTHSDLWQEKGAYYRMLSIQSE</sequence>
<dbReference type="InterPro" id="IPR022514">
    <property type="entry name" value="NHPM_micro_ABC1"/>
</dbReference>
<reference evidence="15 16" key="1">
    <citation type="journal article" date="2014" name="Mol. Ecol.">
        <title>Evolution of Synechococcus.</title>
        <authorList>
            <person name="Dvorak P."/>
            <person name="Casamatta D."/>
            <person name="Hasler P."/>
            <person name="Poulickova A."/>
            <person name="Ondrej V."/>
            <person name="Sanges R."/>
        </authorList>
    </citation>
    <scope>NUCLEOTIDE SEQUENCE [LARGE SCALE GENOMIC DNA]</scope>
    <source>
        <strain evidence="15 16">CAUP A 1101</strain>
    </source>
</reference>
<dbReference type="InterPro" id="IPR017871">
    <property type="entry name" value="ABC_transporter-like_CS"/>
</dbReference>
<evidence type="ECO:0000256" key="7">
    <source>
        <dbReference type="ARBA" id="ARBA00022807"/>
    </source>
</evidence>
<keyword evidence="8" id="KW-0067">ATP-binding</keyword>
<evidence type="ECO:0000256" key="10">
    <source>
        <dbReference type="ARBA" id="ARBA00023136"/>
    </source>
</evidence>
<dbReference type="Gene3D" id="3.90.70.10">
    <property type="entry name" value="Cysteine proteinases"/>
    <property type="match status" value="1"/>
</dbReference>
<evidence type="ECO:0000256" key="1">
    <source>
        <dbReference type="ARBA" id="ARBA00004651"/>
    </source>
</evidence>
<evidence type="ECO:0000313" key="15">
    <source>
        <dbReference type="EMBL" id="KGF72996.1"/>
    </source>
</evidence>
<name>A0A098TL32_9CYAN</name>
<evidence type="ECO:0000259" key="13">
    <source>
        <dbReference type="PROSITE" id="PS50929"/>
    </source>
</evidence>
<feature type="transmembrane region" description="Helical" evidence="11">
    <location>
        <begin position="206"/>
        <end position="223"/>
    </location>
</feature>
<keyword evidence="6" id="KW-0378">Hydrolase</keyword>